<evidence type="ECO:0000313" key="2">
    <source>
        <dbReference type="Proteomes" id="UP000799438"/>
    </source>
</evidence>
<organism evidence="1 2">
    <name type="scientific">Aplosporella prunicola CBS 121167</name>
    <dbReference type="NCBI Taxonomy" id="1176127"/>
    <lineage>
        <taxon>Eukaryota</taxon>
        <taxon>Fungi</taxon>
        <taxon>Dikarya</taxon>
        <taxon>Ascomycota</taxon>
        <taxon>Pezizomycotina</taxon>
        <taxon>Dothideomycetes</taxon>
        <taxon>Dothideomycetes incertae sedis</taxon>
        <taxon>Botryosphaeriales</taxon>
        <taxon>Aplosporellaceae</taxon>
        <taxon>Aplosporella</taxon>
    </lineage>
</organism>
<dbReference type="RefSeq" id="XP_033397716.1">
    <property type="nucleotide sequence ID" value="XM_033538013.1"/>
</dbReference>
<dbReference type="GeneID" id="54295509"/>
<keyword evidence="2" id="KW-1185">Reference proteome</keyword>
<name>A0A6A6BFJ1_9PEZI</name>
<reference evidence="1" key="1">
    <citation type="journal article" date="2020" name="Stud. Mycol.">
        <title>101 Dothideomycetes genomes: a test case for predicting lifestyles and emergence of pathogens.</title>
        <authorList>
            <person name="Haridas S."/>
            <person name="Albert R."/>
            <person name="Binder M."/>
            <person name="Bloem J."/>
            <person name="Labutti K."/>
            <person name="Salamov A."/>
            <person name="Andreopoulos B."/>
            <person name="Baker S."/>
            <person name="Barry K."/>
            <person name="Bills G."/>
            <person name="Bluhm B."/>
            <person name="Cannon C."/>
            <person name="Castanera R."/>
            <person name="Culley D."/>
            <person name="Daum C."/>
            <person name="Ezra D."/>
            <person name="Gonzalez J."/>
            <person name="Henrissat B."/>
            <person name="Kuo A."/>
            <person name="Liang C."/>
            <person name="Lipzen A."/>
            <person name="Lutzoni F."/>
            <person name="Magnuson J."/>
            <person name="Mondo S."/>
            <person name="Nolan M."/>
            <person name="Ohm R."/>
            <person name="Pangilinan J."/>
            <person name="Park H.-J."/>
            <person name="Ramirez L."/>
            <person name="Alfaro M."/>
            <person name="Sun H."/>
            <person name="Tritt A."/>
            <person name="Yoshinaga Y."/>
            <person name="Zwiers L.-H."/>
            <person name="Turgeon B."/>
            <person name="Goodwin S."/>
            <person name="Spatafora J."/>
            <person name="Crous P."/>
            <person name="Grigoriev I."/>
        </authorList>
    </citation>
    <scope>NUCLEOTIDE SEQUENCE</scope>
    <source>
        <strain evidence="1">CBS 121167</strain>
    </source>
</reference>
<gene>
    <name evidence="1" type="ORF">K452DRAFT_24634</name>
</gene>
<accession>A0A6A6BFJ1</accession>
<dbReference type="Proteomes" id="UP000799438">
    <property type="component" value="Unassembled WGS sequence"/>
</dbReference>
<dbReference type="EMBL" id="ML995485">
    <property type="protein sequence ID" value="KAF2142004.1"/>
    <property type="molecule type" value="Genomic_DNA"/>
</dbReference>
<proteinExistence type="predicted"/>
<dbReference type="AlphaFoldDB" id="A0A6A6BFJ1"/>
<protein>
    <submittedName>
        <fullName evidence="1">Uncharacterized protein</fullName>
    </submittedName>
</protein>
<evidence type="ECO:0000313" key="1">
    <source>
        <dbReference type="EMBL" id="KAF2142004.1"/>
    </source>
</evidence>
<sequence length="179" mass="19659">MGLRRFWPLLSSSTPRTTAFASSACLLCPKRIPLAGPISNLPSAARAFLPVPKREKAHFETDKLHVLHARHPNTTRQLHPLPPNVLRSLSICLSAPHAQAPLLCLPPSLLCDLPCPAAAATLLGGEIRLVRPSHDLRQQPLLNADSATTSRCRAFPRRRTLFPSRRGLHAALWYPCEVA</sequence>